<gene>
    <name evidence="7" type="primary">acrR_1</name>
    <name evidence="7" type="ORF">NCTC13032_00065</name>
</gene>
<evidence type="ECO:0000313" key="7">
    <source>
        <dbReference type="EMBL" id="VTP61902.1"/>
    </source>
</evidence>
<accession>A0A4U9HDJ3</accession>
<evidence type="ECO:0000259" key="6">
    <source>
        <dbReference type="PROSITE" id="PS50977"/>
    </source>
</evidence>
<evidence type="ECO:0000256" key="3">
    <source>
        <dbReference type="ARBA" id="ARBA00023163"/>
    </source>
</evidence>
<evidence type="ECO:0000256" key="4">
    <source>
        <dbReference type="PROSITE-ProRule" id="PRU00335"/>
    </source>
</evidence>
<dbReference type="Proteomes" id="UP000310719">
    <property type="component" value="Chromosome"/>
</dbReference>
<dbReference type="InterPro" id="IPR050109">
    <property type="entry name" value="HTH-type_TetR-like_transc_reg"/>
</dbReference>
<name>A0A4U9HDJ3_9ENTR</name>
<feature type="region of interest" description="Disordered" evidence="5">
    <location>
        <begin position="64"/>
        <end position="115"/>
    </location>
</feature>
<dbReference type="InterPro" id="IPR009057">
    <property type="entry name" value="Homeodomain-like_sf"/>
</dbReference>
<dbReference type="AlphaFoldDB" id="A0A4U9HDJ3"/>
<dbReference type="PROSITE" id="PS50977">
    <property type="entry name" value="HTH_TETR_2"/>
    <property type="match status" value="1"/>
</dbReference>
<dbReference type="PANTHER" id="PTHR30055">
    <property type="entry name" value="HTH-TYPE TRANSCRIPTIONAL REGULATOR RUTR"/>
    <property type="match status" value="1"/>
</dbReference>
<sequence length="115" mass="12208">MLDIALDLFSRQGIARTSLNAIAKEAGVTPAMLHYYFNSREQLLDAMIEERFLPLRSAIGALFSAHPGRSGNRPDVNGEKAGRSGRRTPLVRAAVDAGSDRGDAGAADASAGPVW</sequence>
<dbReference type="InterPro" id="IPR001647">
    <property type="entry name" value="HTH_TetR"/>
</dbReference>
<feature type="domain" description="HTH tetR-type" evidence="6">
    <location>
        <begin position="1"/>
        <end position="55"/>
    </location>
</feature>
<feature type="compositionally biased region" description="Low complexity" evidence="5">
    <location>
        <begin position="104"/>
        <end position="115"/>
    </location>
</feature>
<dbReference type="EMBL" id="LR590464">
    <property type="protein sequence ID" value="VTP61902.1"/>
    <property type="molecule type" value="Genomic_DNA"/>
</dbReference>
<dbReference type="Gene3D" id="1.10.357.10">
    <property type="entry name" value="Tetracycline Repressor, domain 2"/>
    <property type="match status" value="1"/>
</dbReference>
<feature type="DNA-binding region" description="H-T-H motif" evidence="4">
    <location>
        <begin position="18"/>
        <end position="37"/>
    </location>
</feature>
<evidence type="ECO:0000256" key="5">
    <source>
        <dbReference type="SAM" id="MobiDB-lite"/>
    </source>
</evidence>
<dbReference type="SUPFAM" id="SSF46689">
    <property type="entry name" value="Homeodomain-like"/>
    <property type="match status" value="1"/>
</dbReference>
<dbReference type="Pfam" id="PF00440">
    <property type="entry name" value="TetR_N"/>
    <property type="match status" value="1"/>
</dbReference>
<dbReference type="PRINTS" id="PR00455">
    <property type="entry name" value="HTHTETR"/>
</dbReference>
<dbReference type="STRING" id="83655.APT61_21865"/>
<reference evidence="7 8" key="1">
    <citation type="submission" date="2019-05" db="EMBL/GenBank/DDBJ databases">
        <authorList>
            <consortium name="Pathogen Informatics"/>
        </authorList>
    </citation>
    <scope>NUCLEOTIDE SEQUENCE [LARGE SCALE GENOMIC DNA]</scope>
    <source>
        <strain evidence="7 8">NCTC13032</strain>
    </source>
</reference>
<dbReference type="PANTHER" id="PTHR30055:SF234">
    <property type="entry name" value="HTH-TYPE TRANSCRIPTIONAL REGULATOR BETI"/>
    <property type="match status" value="1"/>
</dbReference>
<evidence type="ECO:0000256" key="1">
    <source>
        <dbReference type="ARBA" id="ARBA00023015"/>
    </source>
</evidence>
<proteinExistence type="predicted"/>
<evidence type="ECO:0000313" key="8">
    <source>
        <dbReference type="Proteomes" id="UP000310719"/>
    </source>
</evidence>
<keyword evidence="2 4" id="KW-0238">DNA-binding</keyword>
<protein>
    <submittedName>
        <fullName evidence="7">Potential acrAB operon repressor</fullName>
    </submittedName>
</protein>
<organism evidence="7 8">
    <name type="scientific">Leclercia adecarboxylata</name>
    <dbReference type="NCBI Taxonomy" id="83655"/>
    <lineage>
        <taxon>Bacteria</taxon>
        <taxon>Pseudomonadati</taxon>
        <taxon>Pseudomonadota</taxon>
        <taxon>Gammaproteobacteria</taxon>
        <taxon>Enterobacterales</taxon>
        <taxon>Enterobacteriaceae</taxon>
        <taxon>Leclercia</taxon>
    </lineage>
</organism>
<dbReference type="GO" id="GO:0000976">
    <property type="term" value="F:transcription cis-regulatory region binding"/>
    <property type="evidence" value="ECO:0007669"/>
    <property type="project" value="TreeGrafter"/>
</dbReference>
<evidence type="ECO:0000256" key="2">
    <source>
        <dbReference type="ARBA" id="ARBA00023125"/>
    </source>
</evidence>
<dbReference type="GO" id="GO:0003700">
    <property type="term" value="F:DNA-binding transcription factor activity"/>
    <property type="evidence" value="ECO:0007669"/>
    <property type="project" value="TreeGrafter"/>
</dbReference>
<keyword evidence="3" id="KW-0804">Transcription</keyword>
<keyword evidence="1" id="KW-0805">Transcription regulation</keyword>